<sequence>MTGESDSHIIKPWMRPKEIELRQKGRDHLNKAIKLGLFHGENILSITPFTQGESSVVFKVVTESSPSVVKMTPEAGGVEAESHFLLAWEKEGIKIPQIISIRPQDKEIPVSILVSEFIDSALLIDALTTQQMIEKGISKELGRMLAKMHRAKGKGFGFPIVGNENHGSFETFSEEMEKTLFGDRISWLLTHGVLNQFDVDVAHGAVEILEADIQKGGLPSLTHNDFATYNMFATEPITIFDPDPRITHPAICLAYTLLKSQVNEYPDLTESSEILSGYREITPIDDETIAAGIVLRGIRKIHTWHREGKLSQLDKLKKVIDANEKLIG</sequence>
<evidence type="ECO:0000259" key="1">
    <source>
        <dbReference type="Pfam" id="PF01636"/>
    </source>
</evidence>
<dbReference type="Proteomes" id="UP000034603">
    <property type="component" value="Unassembled WGS sequence"/>
</dbReference>
<gene>
    <name evidence="2" type="ORF">US62_C0012G0016</name>
</gene>
<organism evidence="2 3">
    <name type="scientific">Candidatus Woesebacteria bacterium GW2011_GWA1_37_8</name>
    <dbReference type="NCBI Taxonomy" id="1618546"/>
    <lineage>
        <taxon>Bacteria</taxon>
        <taxon>Candidatus Woeseibacteriota</taxon>
    </lineage>
</organism>
<evidence type="ECO:0000313" key="2">
    <source>
        <dbReference type="EMBL" id="KKQ45602.1"/>
    </source>
</evidence>
<dbReference type="Pfam" id="PF01636">
    <property type="entry name" value="APH"/>
    <property type="match status" value="1"/>
</dbReference>
<dbReference type="EMBL" id="LBTR01000012">
    <property type="protein sequence ID" value="KKQ45602.1"/>
    <property type="molecule type" value="Genomic_DNA"/>
</dbReference>
<comment type="caution">
    <text evidence="2">The sequence shown here is derived from an EMBL/GenBank/DDBJ whole genome shotgun (WGS) entry which is preliminary data.</text>
</comment>
<reference evidence="2 3" key="1">
    <citation type="journal article" date="2015" name="Nature">
        <title>rRNA introns, odd ribosomes, and small enigmatic genomes across a large radiation of phyla.</title>
        <authorList>
            <person name="Brown C.T."/>
            <person name="Hug L.A."/>
            <person name="Thomas B.C."/>
            <person name="Sharon I."/>
            <person name="Castelle C.J."/>
            <person name="Singh A."/>
            <person name="Wilkins M.J."/>
            <person name="Williams K.H."/>
            <person name="Banfield J.F."/>
        </authorList>
    </citation>
    <scope>NUCLEOTIDE SEQUENCE [LARGE SCALE GENOMIC DNA]</scope>
</reference>
<dbReference type="SUPFAM" id="SSF56112">
    <property type="entry name" value="Protein kinase-like (PK-like)"/>
    <property type="match status" value="1"/>
</dbReference>
<dbReference type="InterPro" id="IPR002575">
    <property type="entry name" value="Aminoglycoside_PTrfase"/>
</dbReference>
<dbReference type="Gene3D" id="3.90.1200.10">
    <property type="match status" value="1"/>
</dbReference>
<evidence type="ECO:0000313" key="3">
    <source>
        <dbReference type="Proteomes" id="UP000034603"/>
    </source>
</evidence>
<feature type="domain" description="Aminoglycoside phosphotransferase" evidence="1">
    <location>
        <begin position="46"/>
        <end position="235"/>
    </location>
</feature>
<dbReference type="InterPro" id="IPR011009">
    <property type="entry name" value="Kinase-like_dom_sf"/>
</dbReference>
<proteinExistence type="predicted"/>
<name>A0A0G0HTM7_9BACT</name>
<protein>
    <recommendedName>
        <fullName evidence="1">Aminoglycoside phosphotransferase domain-containing protein</fullName>
    </recommendedName>
</protein>
<dbReference type="AlphaFoldDB" id="A0A0G0HTM7"/>
<accession>A0A0G0HTM7</accession>